<dbReference type="Proteomes" id="UP000294513">
    <property type="component" value="Unassembled WGS sequence"/>
</dbReference>
<gene>
    <name evidence="1" type="ORF">E1298_00780</name>
</gene>
<dbReference type="OrthoDB" id="9933665at2"/>
<protein>
    <submittedName>
        <fullName evidence="1">Uncharacterized protein</fullName>
    </submittedName>
</protein>
<dbReference type="AlphaFoldDB" id="A0A4V2YZK9"/>
<sequence length="79" mass="8499">MITAPETLPNLLRAAATIARVTHSPGCPDFAVHRRAAELMDRVAEAEESGARLRVGERDAALRAAVTYLDTKDRAEALA</sequence>
<comment type="caution">
    <text evidence="1">The sequence shown here is derived from an EMBL/GenBank/DDBJ whole genome shotgun (WGS) entry which is preliminary data.</text>
</comment>
<organism evidence="1 2">
    <name type="scientific">Actinomadura rubrisoli</name>
    <dbReference type="NCBI Taxonomy" id="2530368"/>
    <lineage>
        <taxon>Bacteria</taxon>
        <taxon>Bacillati</taxon>
        <taxon>Actinomycetota</taxon>
        <taxon>Actinomycetes</taxon>
        <taxon>Streptosporangiales</taxon>
        <taxon>Thermomonosporaceae</taxon>
        <taxon>Actinomadura</taxon>
    </lineage>
</organism>
<keyword evidence="2" id="KW-1185">Reference proteome</keyword>
<reference evidence="1 2" key="1">
    <citation type="submission" date="2019-03" db="EMBL/GenBank/DDBJ databases">
        <title>Draft genome sequences of novel Actinobacteria.</title>
        <authorList>
            <person name="Sahin N."/>
            <person name="Ay H."/>
            <person name="Saygin H."/>
        </authorList>
    </citation>
    <scope>NUCLEOTIDE SEQUENCE [LARGE SCALE GENOMIC DNA]</scope>
    <source>
        <strain evidence="1 2">H3C3</strain>
    </source>
</reference>
<proteinExistence type="predicted"/>
<dbReference type="EMBL" id="SMKU01000002">
    <property type="protein sequence ID" value="TDD97597.1"/>
    <property type="molecule type" value="Genomic_DNA"/>
</dbReference>
<accession>A0A4V2YZK9</accession>
<name>A0A4V2YZK9_9ACTN</name>
<evidence type="ECO:0000313" key="2">
    <source>
        <dbReference type="Proteomes" id="UP000294513"/>
    </source>
</evidence>
<dbReference type="RefSeq" id="WP_131888759.1">
    <property type="nucleotide sequence ID" value="NZ_SMKU01000002.1"/>
</dbReference>
<evidence type="ECO:0000313" key="1">
    <source>
        <dbReference type="EMBL" id="TDD97597.1"/>
    </source>
</evidence>